<dbReference type="Proteomes" id="UP000267017">
    <property type="component" value="Unassembled WGS sequence"/>
</dbReference>
<sequence>MKKRMTQKWIAMICGAAMLALLLAGCGGGSETAGGSGGGTGGEKVSISIWHNWTGQDAKAVAMRKIIEDFRVQNPDIEVVDEGLPTDGLKTRLRTVAAADEMPDLFVMWPDAMTKEFVKGDLLQPIDDELNANPEWKNGFIPNALDGYTVDGKIYSVPMNLAPSSFIFYNDALFKKYNVKVPETWEELEAAVQTFNDNGVIPIALGNKANWVAQSTFFSTVADRITGTDWFLKAVEQDGAKFTDPEFIEALKTFQKLGEINAFQEGFNSLDETQMMQLYFQGNAAMVVNGGWALANLVNNAPPEVLDNTHITIVPAIADGKGDPATTSGVVGTGLGVSKKLDGGKKEAAMKLFYALAGPDGQKATLDSSTLVSYNIELDKSKAHPLFVELYDLVQGIKIVPVYDSKLGSATVEVVNNGLQELLMGGKPEDIGRKIQDTQAAVVAN</sequence>
<evidence type="ECO:0000313" key="8">
    <source>
        <dbReference type="Proteomes" id="UP000267017"/>
    </source>
</evidence>
<evidence type="ECO:0000256" key="6">
    <source>
        <dbReference type="SAM" id="SignalP"/>
    </source>
</evidence>
<name>A0A3P3U0Q2_9BACL</name>
<keyword evidence="3" id="KW-0472">Membrane</keyword>
<keyword evidence="4" id="KW-0564">Palmitate</keyword>
<dbReference type="InterPro" id="IPR050490">
    <property type="entry name" value="Bact_solute-bd_prot1"/>
</dbReference>
<dbReference type="InterPro" id="IPR006059">
    <property type="entry name" value="SBP"/>
</dbReference>
<dbReference type="PROSITE" id="PS51257">
    <property type="entry name" value="PROKAR_LIPOPROTEIN"/>
    <property type="match status" value="1"/>
</dbReference>
<dbReference type="AlphaFoldDB" id="A0A3P3U0Q2"/>
<keyword evidence="1" id="KW-1003">Cell membrane</keyword>
<feature type="chain" id="PRO_5038420579" evidence="6">
    <location>
        <begin position="25"/>
        <end position="445"/>
    </location>
</feature>
<dbReference type="PANTHER" id="PTHR43649:SF33">
    <property type="entry name" value="POLYGALACTURONAN_RHAMNOGALACTURONAN-BINDING PROTEIN YTCQ"/>
    <property type="match status" value="1"/>
</dbReference>
<proteinExistence type="predicted"/>
<evidence type="ECO:0000313" key="7">
    <source>
        <dbReference type="EMBL" id="RRJ63654.1"/>
    </source>
</evidence>
<accession>A0A3P3U0Q2</accession>
<evidence type="ECO:0000256" key="3">
    <source>
        <dbReference type="ARBA" id="ARBA00023136"/>
    </source>
</evidence>
<evidence type="ECO:0000256" key="1">
    <source>
        <dbReference type="ARBA" id="ARBA00022475"/>
    </source>
</evidence>
<dbReference type="EMBL" id="RRCN01000001">
    <property type="protein sequence ID" value="RRJ63654.1"/>
    <property type="molecule type" value="Genomic_DNA"/>
</dbReference>
<dbReference type="RefSeq" id="WP_128631488.1">
    <property type="nucleotide sequence ID" value="NZ_RRCN01000001.1"/>
</dbReference>
<evidence type="ECO:0000256" key="4">
    <source>
        <dbReference type="ARBA" id="ARBA00023139"/>
    </source>
</evidence>
<evidence type="ECO:0000256" key="2">
    <source>
        <dbReference type="ARBA" id="ARBA00022729"/>
    </source>
</evidence>
<dbReference type="Gene3D" id="3.40.190.10">
    <property type="entry name" value="Periplasmic binding protein-like II"/>
    <property type="match status" value="2"/>
</dbReference>
<keyword evidence="5" id="KW-0449">Lipoprotein</keyword>
<comment type="caution">
    <text evidence="7">The sequence shown here is derived from an EMBL/GenBank/DDBJ whole genome shotgun (WGS) entry which is preliminary data.</text>
</comment>
<dbReference type="PANTHER" id="PTHR43649">
    <property type="entry name" value="ARABINOSE-BINDING PROTEIN-RELATED"/>
    <property type="match status" value="1"/>
</dbReference>
<organism evidence="7 8">
    <name type="scientific">Paenibacillus oralis</name>
    <dbReference type="NCBI Taxonomy" id="2490856"/>
    <lineage>
        <taxon>Bacteria</taxon>
        <taxon>Bacillati</taxon>
        <taxon>Bacillota</taxon>
        <taxon>Bacilli</taxon>
        <taxon>Bacillales</taxon>
        <taxon>Paenibacillaceae</taxon>
        <taxon>Paenibacillus</taxon>
    </lineage>
</organism>
<keyword evidence="2 6" id="KW-0732">Signal</keyword>
<protein>
    <submittedName>
        <fullName evidence="7">Extracellular solute-binding protein</fullName>
    </submittedName>
</protein>
<evidence type="ECO:0000256" key="5">
    <source>
        <dbReference type="ARBA" id="ARBA00023288"/>
    </source>
</evidence>
<dbReference type="Pfam" id="PF01547">
    <property type="entry name" value="SBP_bac_1"/>
    <property type="match status" value="1"/>
</dbReference>
<dbReference type="SUPFAM" id="SSF53850">
    <property type="entry name" value="Periplasmic binding protein-like II"/>
    <property type="match status" value="1"/>
</dbReference>
<dbReference type="OrthoDB" id="9798191at2"/>
<reference evidence="7 8" key="1">
    <citation type="submission" date="2018-11" db="EMBL/GenBank/DDBJ databases">
        <title>Genome sequencing of Paenibacillus sp. KCOM 3021 (= ChDC PVNT-B20).</title>
        <authorList>
            <person name="Kook J.-K."/>
            <person name="Park S.-N."/>
            <person name="Lim Y.K."/>
        </authorList>
    </citation>
    <scope>NUCLEOTIDE SEQUENCE [LARGE SCALE GENOMIC DNA]</scope>
    <source>
        <strain evidence="7 8">KCOM 3021</strain>
    </source>
</reference>
<gene>
    <name evidence="7" type="ORF">EHV15_12480</name>
</gene>
<keyword evidence="8" id="KW-1185">Reference proteome</keyword>
<feature type="signal peptide" evidence="6">
    <location>
        <begin position="1"/>
        <end position="24"/>
    </location>
</feature>